<gene>
    <name evidence="3" type="primary">LOC114907118</name>
</gene>
<protein>
    <submittedName>
        <fullName evidence="3">Uncharacterized protein</fullName>
    </submittedName>
</protein>
<dbReference type="PANTHER" id="PTHR23060:SF2">
    <property type="entry name" value="RHO GTPASE ACTIVATING PROTEIN 33, OPPOSITE STRAND"/>
    <property type="match status" value="1"/>
</dbReference>
<dbReference type="GO" id="GO:0043063">
    <property type="term" value="P:intercellular bridge organization"/>
    <property type="evidence" value="ECO:0007669"/>
    <property type="project" value="InterPro"/>
</dbReference>
<dbReference type="GO" id="GO:0030496">
    <property type="term" value="C:midbody"/>
    <property type="evidence" value="ECO:0007669"/>
    <property type="project" value="TreeGrafter"/>
</dbReference>
<dbReference type="SUPFAM" id="SSF48403">
    <property type="entry name" value="Ankyrin repeat"/>
    <property type="match status" value="1"/>
</dbReference>
<dbReference type="GO" id="GO:0051306">
    <property type="term" value="P:mitotic sister chromatid separation"/>
    <property type="evidence" value="ECO:0007669"/>
    <property type="project" value="InterPro"/>
</dbReference>
<evidence type="ECO:0000256" key="1">
    <source>
        <dbReference type="PROSITE-ProRule" id="PRU00023"/>
    </source>
</evidence>
<dbReference type="Ensembl" id="ENSMMNT00015000827.1">
    <property type="protein sequence ID" value="ENSMMNP00015000746.1"/>
    <property type="gene ID" value="ENSMMNG00015000606.1"/>
</dbReference>
<reference evidence="3" key="1">
    <citation type="submission" date="2025-08" db="UniProtKB">
        <authorList>
            <consortium name="Ensembl"/>
        </authorList>
    </citation>
    <scope>IDENTIFICATION</scope>
</reference>
<dbReference type="InterPro" id="IPR002110">
    <property type="entry name" value="Ankyrin_rpt"/>
</dbReference>
<feature type="compositionally biased region" description="Polar residues" evidence="2">
    <location>
        <begin position="263"/>
        <end position="274"/>
    </location>
</feature>
<dbReference type="GeneTree" id="ENSGT01000000221580"/>
<feature type="region of interest" description="Disordered" evidence="2">
    <location>
        <begin position="228"/>
        <end position="274"/>
    </location>
</feature>
<name>A0A8C6AGM7_MONMO</name>
<evidence type="ECO:0000313" key="4">
    <source>
        <dbReference type="Proteomes" id="UP000694561"/>
    </source>
</evidence>
<keyword evidence="1" id="KW-0040">ANK repeat</keyword>
<dbReference type="Proteomes" id="UP000694561">
    <property type="component" value="Unplaced"/>
</dbReference>
<dbReference type="GO" id="GO:0008608">
    <property type="term" value="P:attachment of spindle microtubules to kinetochore"/>
    <property type="evidence" value="ECO:0007669"/>
    <property type="project" value="InterPro"/>
</dbReference>
<organism evidence="3 4">
    <name type="scientific">Monodon monoceros</name>
    <name type="common">Narwhal</name>
    <name type="synonym">Ceratodon monodon</name>
    <dbReference type="NCBI Taxonomy" id="40151"/>
    <lineage>
        <taxon>Eukaryota</taxon>
        <taxon>Metazoa</taxon>
        <taxon>Chordata</taxon>
        <taxon>Craniata</taxon>
        <taxon>Vertebrata</taxon>
        <taxon>Euteleostomi</taxon>
        <taxon>Mammalia</taxon>
        <taxon>Eutheria</taxon>
        <taxon>Laurasiatheria</taxon>
        <taxon>Artiodactyla</taxon>
        <taxon>Whippomorpha</taxon>
        <taxon>Cetacea</taxon>
        <taxon>Odontoceti</taxon>
        <taxon>Monodontidae</taxon>
        <taxon>Monodon</taxon>
    </lineage>
</organism>
<dbReference type="GO" id="GO:0000776">
    <property type="term" value="C:kinetochore"/>
    <property type="evidence" value="ECO:0007669"/>
    <property type="project" value="TreeGrafter"/>
</dbReference>
<reference evidence="3" key="2">
    <citation type="submission" date="2025-09" db="UniProtKB">
        <authorList>
            <consortium name="Ensembl"/>
        </authorList>
    </citation>
    <scope>IDENTIFICATION</scope>
</reference>
<evidence type="ECO:0000256" key="2">
    <source>
        <dbReference type="SAM" id="MobiDB-lite"/>
    </source>
</evidence>
<accession>A0A8C6AGM7</accession>
<evidence type="ECO:0000313" key="3">
    <source>
        <dbReference type="Ensembl" id="ENSMMNP00015000746.1"/>
    </source>
</evidence>
<dbReference type="GO" id="GO:0007094">
    <property type="term" value="P:mitotic spindle assembly checkpoint signaling"/>
    <property type="evidence" value="ECO:0007669"/>
    <property type="project" value="InterPro"/>
</dbReference>
<sequence length="274" mass="29673">MVRTLLGRRRSSSRCCWATALPCSSCWPLVPAPTSDRCLDGSTPVHAGAFSGRSLVMLHVLQAGGDLRLHDQQGRTPREWAEQGGAKQSWEPLQLCRAHTSALVHGSELAPTAPLGQLQASSGQSLCGGERLMQADRARRPGQIRRTPQIPAVGFGQVSGRSEQLVERLPARGEPDRTYESSSHTLMANLLWRGHPVTVTVTVWQLKAPGAQPDVLLPDLQHCRYVTPAFPPGQPSPAEQSPACPPDSSVSETEAQGVWQWPRLQSSPLGQRLA</sequence>
<feature type="repeat" description="ANK" evidence="1">
    <location>
        <begin position="40"/>
        <end position="72"/>
    </location>
</feature>
<dbReference type="InterPro" id="IPR039339">
    <property type="entry name" value="Tex14"/>
</dbReference>
<dbReference type="InterPro" id="IPR036770">
    <property type="entry name" value="Ankyrin_rpt-contain_sf"/>
</dbReference>
<proteinExistence type="predicted"/>
<dbReference type="PANTHER" id="PTHR23060">
    <property type="entry name" value="TESTIS EXPRESSED GENE 14"/>
    <property type="match status" value="1"/>
</dbReference>
<dbReference type="GO" id="GO:0007140">
    <property type="term" value="P:male meiotic nuclear division"/>
    <property type="evidence" value="ECO:0007669"/>
    <property type="project" value="InterPro"/>
</dbReference>
<keyword evidence="4" id="KW-1185">Reference proteome</keyword>
<dbReference type="GO" id="GO:0045171">
    <property type="term" value="C:intercellular bridge"/>
    <property type="evidence" value="ECO:0007669"/>
    <property type="project" value="TreeGrafter"/>
</dbReference>
<dbReference type="AlphaFoldDB" id="A0A8C6AGM7"/>
<dbReference type="PROSITE" id="PS50088">
    <property type="entry name" value="ANK_REPEAT"/>
    <property type="match status" value="1"/>
</dbReference>